<evidence type="ECO:0000256" key="1">
    <source>
        <dbReference type="SAM" id="MobiDB-lite"/>
    </source>
</evidence>
<evidence type="ECO:0000313" key="3">
    <source>
        <dbReference type="WBParaSite" id="nRc.2.0.1.t09120-RA"/>
    </source>
</evidence>
<proteinExistence type="predicted"/>
<dbReference type="WBParaSite" id="nRc.2.0.1.t09120-RA">
    <property type="protein sequence ID" value="nRc.2.0.1.t09120-RA"/>
    <property type="gene ID" value="nRc.2.0.1.g09120"/>
</dbReference>
<keyword evidence="2" id="KW-1185">Reference proteome</keyword>
<protein>
    <submittedName>
        <fullName evidence="3">Uncharacterized protein</fullName>
    </submittedName>
</protein>
<reference evidence="3" key="1">
    <citation type="submission" date="2022-11" db="UniProtKB">
        <authorList>
            <consortium name="WormBaseParasite"/>
        </authorList>
    </citation>
    <scope>IDENTIFICATION</scope>
</reference>
<name>A0A915I5J4_ROMCU</name>
<dbReference type="AlphaFoldDB" id="A0A915I5J4"/>
<dbReference type="Proteomes" id="UP000887565">
    <property type="component" value="Unplaced"/>
</dbReference>
<sequence>MIATTKNVNPDNAPRKIYPVIGNKALTINLNPTKHTPTATTNLQAATTPALRNPQINSNDIHSQCDWRPGRGAPPQRGSNYSRGAQNYFYEGNSIPRPNDFVQNTYAVYLNQQFLVP</sequence>
<organism evidence="2 3">
    <name type="scientific">Romanomermis culicivorax</name>
    <name type="common">Nematode worm</name>
    <dbReference type="NCBI Taxonomy" id="13658"/>
    <lineage>
        <taxon>Eukaryota</taxon>
        <taxon>Metazoa</taxon>
        <taxon>Ecdysozoa</taxon>
        <taxon>Nematoda</taxon>
        <taxon>Enoplea</taxon>
        <taxon>Dorylaimia</taxon>
        <taxon>Mermithida</taxon>
        <taxon>Mermithoidea</taxon>
        <taxon>Mermithidae</taxon>
        <taxon>Romanomermis</taxon>
    </lineage>
</organism>
<feature type="region of interest" description="Disordered" evidence="1">
    <location>
        <begin position="48"/>
        <end position="85"/>
    </location>
</feature>
<evidence type="ECO:0000313" key="2">
    <source>
        <dbReference type="Proteomes" id="UP000887565"/>
    </source>
</evidence>
<accession>A0A915I5J4</accession>